<dbReference type="EC" id="2.3.1.-" evidence="10"/>
<dbReference type="STRING" id="1387353.BSF38_03556"/>
<keyword evidence="6 8" id="KW-0472">Membrane</keyword>
<keyword evidence="5 8" id="KW-1133">Transmembrane helix</keyword>
<dbReference type="AlphaFoldDB" id="A0A1U7CSV3"/>
<keyword evidence="3" id="KW-1003">Cell membrane</keyword>
<dbReference type="Proteomes" id="UP000186309">
    <property type="component" value="Chromosome"/>
</dbReference>
<keyword evidence="11" id="KW-1185">Reference proteome</keyword>
<evidence type="ECO:0000313" key="10">
    <source>
        <dbReference type="EMBL" id="APW62024.1"/>
    </source>
</evidence>
<keyword evidence="4 8" id="KW-0812">Transmembrane</keyword>
<feature type="transmembrane region" description="Helical" evidence="8">
    <location>
        <begin position="263"/>
        <end position="284"/>
    </location>
</feature>
<evidence type="ECO:0000313" key="11">
    <source>
        <dbReference type="Proteomes" id="UP000186309"/>
    </source>
</evidence>
<evidence type="ECO:0000256" key="4">
    <source>
        <dbReference type="ARBA" id="ARBA00022692"/>
    </source>
</evidence>
<feature type="compositionally biased region" description="Polar residues" evidence="7">
    <location>
        <begin position="1"/>
        <end position="10"/>
    </location>
</feature>
<evidence type="ECO:0000256" key="6">
    <source>
        <dbReference type="ARBA" id="ARBA00023136"/>
    </source>
</evidence>
<evidence type="ECO:0000256" key="7">
    <source>
        <dbReference type="SAM" id="MobiDB-lite"/>
    </source>
</evidence>
<feature type="transmembrane region" description="Helical" evidence="8">
    <location>
        <begin position="323"/>
        <end position="344"/>
    </location>
</feature>
<organism evidence="10 11">
    <name type="scientific">Paludisphaera borealis</name>
    <dbReference type="NCBI Taxonomy" id="1387353"/>
    <lineage>
        <taxon>Bacteria</taxon>
        <taxon>Pseudomonadati</taxon>
        <taxon>Planctomycetota</taxon>
        <taxon>Planctomycetia</taxon>
        <taxon>Isosphaerales</taxon>
        <taxon>Isosphaeraceae</taxon>
        <taxon>Paludisphaera</taxon>
    </lineage>
</organism>
<feature type="region of interest" description="Disordered" evidence="7">
    <location>
        <begin position="1"/>
        <end position="28"/>
    </location>
</feature>
<evidence type="ECO:0000259" key="9">
    <source>
        <dbReference type="Pfam" id="PF01757"/>
    </source>
</evidence>
<feature type="transmembrane region" description="Helical" evidence="8">
    <location>
        <begin position="205"/>
        <end position="223"/>
    </location>
</feature>
<dbReference type="RefSeq" id="WP_076347803.1">
    <property type="nucleotide sequence ID" value="NZ_CP019082.1"/>
</dbReference>
<feature type="transmembrane region" description="Helical" evidence="8">
    <location>
        <begin position="149"/>
        <end position="167"/>
    </location>
</feature>
<evidence type="ECO:0000256" key="8">
    <source>
        <dbReference type="SAM" id="Phobius"/>
    </source>
</evidence>
<dbReference type="GO" id="GO:0016413">
    <property type="term" value="F:O-acetyltransferase activity"/>
    <property type="evidence" value="ECO:0007669"/>
    <property type="project" value="TreeGrafter"/>
</dbReference>
<feature type="transmembrane region" description="Helical" evidence="8">
    <location>
        <begin position="296"/>
        <end position="317"/>
    </location>
</feature>
<name>A0A1U7CSV3_9BACT</name>
<dbReference type="PANTHER" id="PTHR40074">
    <property type="entry name" value="O-ACETYLTRANSFERASE WECH"/>
    <property type="match status" value="1"/>
</dbReference>
<keyword evidence="10" id="KW-0012">Acyltransferase</keyword>
<gene>
    <name evidence="10" type="primary">wecH</name>
    <name evidence="10" type="ORF">BSF38_03556</name>
</gene>
<accession>A0A1U7CSV3</accession>
<dbReference type="Pfam" id="PF01757">
    <property type="entry name" value="Acyl_transf_3"/>
    <property type="match status" value="1"/>
</dbReference>
<evidence type="ECO:0000256" key="3">
    <source>
        <dbReference type="ARBA" id="ARBA00022475"/>
    </source>
</evidence>
<evidence type="ECO:0000256" key="5">
    <source>
        <dbReference type="ARBA" id="ARBA00022989"/>
    </source>
</evidence>
<evidence type="ECO:0000256" key="1">
    <source>
        <dbReference type="ARBA" id="ARBA00004651"/>
    </source>
</evidence>
<feature type="transmembrane region" description="Helical" evidence="8">
    <location>
        <begin position="230"/>
        <end position="251"/>
    </location>
</feature>
<keyword evidence="10" id="KW-0808">Transferase</keyword>
<sequence>MRDINASASAESLDARLRTPDRAASPPRPERITWIESARGLGIVLVVTKHILHGLAAHGLLTESPVARLWDSRYYNPQMALFFALSGLFAERLASRGGRVFLADKAATLLYPYFVWASLLGLVRIAVAVSAGRPAPVEYLLQLPVYPLMQFWFIYVLFFVSLLYFALRRAGFGPAVCVAVTLALHLFRPWGEENIQASTMPMLKIFYYAPFYAVGALAGLHLPRLRIEGAWRLAAVAATGVGVSLACALRGGLEDPPLPVQTAVTLIGIAGLMALAALLSRLPALNFLRPLGRRSLEIYALHMFAVEGLRPLLADVLHIRNPAVHFIVALTVSILGSMAFVRLCERFGVKYAFRLPRPGKSGPRPAPRREPGVAMA</sequence>
<dbReference type="InterPro" id="IPR002656">
    <property type="entry name" value="Acyl_transf_3_dom"/>
</dbReference>
<comment type="subcellular location">
    <subcellularLocation>
        <location evidence="1">Cell membrane</location>
        <topology evidence="1">Multi-pass membrane protein</topology>
    </subcellularLocation>
</comment>
<dbReference type="KEGG" id="pbor:BSF38_03556"/>
<evidence type="ECO:0000256" key="2">
    <source>
        <dbReference type="ARBA" id="ARBA00007400"/>
    </source>
</evidence>
<dbReference type="EMBL" id="CP019082">
    <property type="protein sequence ID" value="APW62024.1"/>
    <property type="molecule type" value="Genomic_DNA"/>
</dbReference>
<reference evidence="11" key="1">
    <citation type="submission" date="2016-12" db="EMBL/GenBank/DDBJ databases">
        <title>Comparative genomics of four Isosphaeraceae planctomycetes: a common pool of plasmids and glycoside hydrolase genes.</title>
        <authorList>
            <person name="Ivanova A."/>
        </authorList>
    </citation>
    <scope>NUCLEOTIDE SEQUENCE [LARGE SCALE GENOMIC DNA]</scope>
    <source>
        <strain evidence="11">PX4</strain>
    </source>
</reference>
<feature type="transmembrane region" description="Helical" evidence="8">
    <location>
        <begin position="110"/>
        <end position="129"/>
    </location>
</feature>
<comment type="similarity">
    <text evidence="2">Belongs to the acyltransferase 3 family.</text>
</comment>
<dbReference type="GO" id="GO:0009246">
    <property type="term" value="P:enterobacterial common antigen biosynthetic process"/>
    <property type="evidence" value="ECO:0007669"/>
    <property type="project" value="TreeGrafter"/>
</dbReference>
<feature type="transmembrane region" description="Helical" evidence="8">
    <location>
        <begin position="172"/>
        <end position="190"/>
    </location>
</feature>
<dbReference type="GO" id="GO:0005886">
    <property type="term" value="C:plasma membrane"/>
    <property type="evidence" value="ECO:0007669"/>
    <property type="project" value="UniProtKB-SubCell"/>
</dbReference>
<feature type="domain" description="Acyltransferase 3" evidence="9">
    <location>
        <begin position="33"/>
        <end position="341"/>
    </location>
</feature>
<protein>
    <submittedName>
        <fullName evidence="10">O-acetyltransferase WecH</fullName>
        <ecNumber evidence="10">2.3.1.-</ecNumber>
    </submittedName>
</protein>
<proteinExistence type="inferred from homology"/>
<dbReference type="PANTHER" id="PTHR40074:SF2">
    <property type="entry name" value="O-ACETYLTRANSFERASE WECH"/>
    <property type="match status" value="1"/>
</dbReference>